<dbReference type="SUPFAM" id="SSF54695">
    <property type="entry name" value="POZ domain"/>
    <property type="match status" value="1"/>
</dbReference>
<dbReference type="OrthoDB" id="9997739at2759"/>
<dbReference type="AlphaFoldDB" id="A0A9P4PJ69"/>
<gene>
    <name evidence="2" type="ORF">P171DRAFT_514295</name>
</gene>
<dbReference type="Pfam" id="PF00651">
    <property type="entry name" value="BTB"/>
    <property type="match status" value="1"/>
</dbReference>
<evidence type="ECO:0000259" key="1">
    <source>
        <dbReference type="PROSITE" id="PS50097"/>
    </source>
</evidence>
<dbReference type="InterPro" id="IPR011333">
    <property type="entry name" value="SKP1/BTB/POZ_sf"/>
</dbReference>
<protein>
    <recommendedName>
        <fullName evidence="1">BTB domain-containing protein</fullName>
    </recommendedName>
</protein>
<feature type="domain" description="BTB" evidence="1">
    <location>
        <begin position="6"/>
        <end position="82"/>
    </location>
</feature>
<dbReference type="PROSITE" id="PS50097">
    <property type="entry name" value="BTB"/>
    <property type="match status" value="1"/>
</dbReference>
<accession>A0A9P4PJ69</accession>
<keyword evidence="3" id="KW-1185">Reference proteome</keyword>
<dbReference type="Proteomes" id="UP000799764">
    <property type="component" value="Unassembled WGS sequence"/>
</dbReference>
<reference evidence="2" key="1">
    <citation type="journal article" date="2020" name="Stud. Mycol.">
        <title>101 Dothideomycetes genomes: a test case for predicting lifestyles and emergence of pathogens.</title>
        <authorList>
            <person name="Haridas S."/>
            <person name="Albert R."/>
            <person name="Binder M."/>
            <person name="Bloem J."/>
            <person name="Labutti K."/>
            <person name="Salamov A."/>
            <person name="Andreopoulos B."/>
            <person name="Baker S."/>
            <person name="Barry K."/>
            <person name="Bills G."/>
            <person name="Bluhm B."/>
            <person name="Cannon C."/>
            <person name="Castanera R."/>
            <person name="Culley D."/>
            <person name="Daum C."/>
            <person name="Ezra D."/>
            <person name="Gonzalez J."/>
            <person name="Henrissat B."/>
            <person name="Kuo A."/>
            <person name="Liang C."/>
            <person name="Lipzen A."/>
            <person name="Lutzoni F."/>
            <person name="Magnuson J."/>
            <person name="Mondo S."/>
            <person name="Nolan M."/>
            <person name="Ohm R."/>
            <person name="Pangilinan J."/>
            <person name="Park H.-J."/>
            <person name="Ramirez L."/>
            <person name="Alfaro M."/>
            <person name="Sun H."/>
            <person name="Tritt A."/>
            <person name="Yoshinaga Y."/>
            <person name="Zwiers L.-H."/>
            <person name="Turgeon B."/>
            <person name="Goodwin S."/>
            <person name="Spatafora J."/>
            <person name="Crous P."/>
            <person name="Grigoriev I."/>
        </authorList>
    </citation>
    <scope>NUCLEOTIDE SEQUENCE</scope>
    <source>
        <strain evidence="2">CBS 690.94</strain>
    </source>
</reference>
<organism evidence="2 3">
    <name type="scientific">Karstenula rhodostoma CBS 690.94</name>
    <dbReference type="NCBI Taxonomy" id="1392251"/>
    <lineage>
        <taxon>Eukaryota</taxon>
        <taxon>Fungi</taxon>
        <taxon>Dikarya</taxon>
        <taxon>Ascomycota</taxon>
        <taxon>Pezizomycotina</taxon>
        <taxon>Dothideomycetes</taxon>
        <taxon>Pleosporomycetidae</taxon>
        <taxon>Pleosporales</taxon>
        <taxon>Massarineae</taxon>
        <taxon>Didymosphaeriaceae</taxon>
        <taxon>Karstenula</taxon>
    </lineage>
</organism>
<sequence length="305" mass="34340">MSESFSDLVLSELFTFYVGTGENKDAVRAHSRAIAATCDYMRNLIEGGMKEAHDRTAEQDVELEDFVRFVEYAYRGDYTAPSWVIEVSSAQHEVRVADATQSPNEDDLLAPNVSEPAAEDENAPVTINDSFNSIWGSSAKTDKKKKKVKSKIAVFRTENFNKRNYLPDGDPGEAIAARCAPLPNSAPEENFTPVFLAYARLYSFAEMRLIHQLKALTLYKLHYVLGNFTLYPKRIRDVVELARHTYENTPARTADGTVDELRKLVVDYVACESAEIGKSKEFKELLEEGGEFVSDFWDVVSKHVI</sequence>
<dbReference type="PANTHER" id="PTHR47843:SF2">
    <property type="entry name" value="BTB DOMAIN-CONTAINING PROTEIN"/>
    <property type="match status" value="1"/>
</dbReference>
<comment type="caution">
    <text evidence="2">The sequence shown here is derived from an EMBL/GenBank/DDBJ whole genome shotgun (WGS) entry which is preliminary data.</text>
</comment>
<evidence type="ECO:0000313" key="2">
    <source>
        <dbReference type="EMBL" id="KAF2445156.1"/>
    </source>
</evidence>
<name>A0A9P4PJ69_9PLEO</name>
<dbReference type="EMBL" id="MU001500">
    <property type="protein sequence ID" value="KAF2445156.1"/>
    <property type="molecule type" value="Genomic_DNA"/>
</dbReference>
<dbReference type="PANTHER" id="PTHR47843">
    <property type="entry name" value="BTB DOMAIN-CONTAINING PROTEIN-RELATED"/>
    <property type="match status" value="1"/>
</dbReference>
<dbReference type="InterPro" id="IPR000210">
    <property type="entry name" value="BTB/POZ_dom"/>
</dbReference>
<proteinExistence type="predicted"/>
<evidence type="ECO:0000313" key="3">
    <source>
        <dbReference type="Proteomes" id="UP000799764"/>
    </source>
</evidence>
<dbReference type="Gene3D" id="3.30.710.10">
    <property type="entry name" value="Potassium Channel Kv1.1, Chain A"/>
    <property type="match status" value="1"/>
</dbReference>